<accession>A0A1M5VCU0</accession>
<dbReference type="RefSeq" id="WP_073120476.1">
    <property type="nucleotide sequence ID" value="NZ_BMEN01000003.1"/>
</dbReference>
<reference evidence="2" key="1">
    <citation type="submission" date="2016-11" db="EMBL/GenBank/DDBJ databases">
        <authorList>
            <person name="Varghese N."/>
            <person name="Submissions S."/>
        </authorList>
    </citation>
    <scope>NUCLEOTIDE SEQUENCE [LARGE SCALE GENOMIC DNA]</scope>
    <source>
        <strain evidence="2">DSM 100572</strain>
    </source>
</reference>
<evidence type="ECO:0000313" key="2">
    <source>
        <dbReference type="Proteomes" id="UP000184109"/>
    </source>
</evidence>
<gene>
    <name evidence="1" type="ORF">SAMN05444281_1702</name>
</gene>
<dbReference type="Proteomes" id="UP000184109">
    <property type="component" value="Unassembled WGS sequence"/>
</dbReference>
<sequence>MGTSLYLITNTKLTGEETKKDWNLILEKLKELNLEYTSLIKADGTILKESGDWNYKVNNYKDEPFSVEFLGPFNIEPILYQDIGIIDTIHRYSVLYKLSDLDWFHTFRKNLFDIVKVIGGTEVIYVADNSCDKLANYLYNMAWENVPYEVIKNKMIQDLGTPVTDYSKLNYDKLDYRNITEFFLDDFSDIN</sequence>
<proteinExistence type="predicted"/>
<name>A0A1M5VCU0_9FLAO</name>
<organism evidence="1 2">
    <name type="scientific">Wenyingzhuangia marina</name>
    <dbReference type="NCBI Taxonomy" id="1195760"/>
    <lineage>
        <taxon>Bacteria</taxon>
        <taxon>Pseudomonadati</taxon>
        <taxon>Bacteroidota</taxon>
        <taxon>Flavobacteriia</taxon>
        <taxon>Flavobacteriales</taxon>
        <taxon>Flavobacteriaceae</taxon>
        <taxon>Wenyingzhuangia</taxon>
    </lineage>
</organism>
<dbReference type="EMBL" id="FQXQ01000003">
    <property type="protein sequence ID" value="SHH73037.1"/>
    <property type="molecule type" value="Genomic_DNA"/>
</dbReference>
<dbReference type="AlphaFoldDB" id="A0A1M5VCU0"/>
<dbReference type="OrthoDB" id="1422694at2"/>
<dbReference type="STRING" id="1195760.SAMN05444281_1702"/>
<evidence type="ECO:0000313" key="1">
    <source>
        <dbReference type="EMBL" id="SHH73037.1"/>
    </source>
</evidence>
<keyword evidence="2" id="KW-1185">Reference proteome</keyword>
<protein>
    <submittedName>
        <fullName evidence="1">Uncharacterized protein</fullName>
    </submittedName>
</protein>